<evidence type="ECO:0000256" key="1">
    <source>
        <dbReference type="SAM" id="MobiDB-lite"/>
    </source>
</evidence>
<dbReference type="Proteomes" id="UP000237105">
    <property type="component" value="Unassembled WGS sequence"/>
</dbReference>
<evidence type="ECO:0000313" key="3">
    <source>
        <dbReference type="Proteomes" id="UP000237105"/>
    </source>
</evidence>
<dbReference type="EMBL" id="JXTB01000006">
    <property type="protein sequence ID" value="PON78941.1"/>
    <property type="molecule type" value="Genomic_DNA"/>
</dbReference>
<dbReference type="AlphaFoldDB" id="A0A2P5E070"/>
<accession>A0A2P5E070</accession>
<protein>
    <submittedName>
        <fullName evidence="2">Uncharacterized protein</fullName>
    </submittedName>
</protein>
<comment type="caution">
    <text evidence="2">The sequence shown here is derived from an EMBL/GenBank/DDBJ whole genome shotgun (WGS) entry which is preliminary data.</text>
</comment>
<organism evidence="2 3">
    <name type="scientific">Parasponia andersonii</name>
    <name type="common">Sponia andersonii</name>
    <dbReference type="NCBI Taxonomy" id="3476"/>
    <lineage>
        <taxon>Eukaryota</taxon>
        <taxon>Viridiplantae</taxon>
        <taxon>Streptophyta</taxon>
        <taxon>Embryophyta</taxon>
        <taxon>Tracheophyta</taxon>
        <taxon>Spermatophyta</taxon>
        <taxon>Magnoliopsida</taxon>
        <taxon>eudicotyledons</taxon>
        <taxon>Gunneridae</taxon>
        <taxon>Pentapetalae</taxon>
        <taxon>rosids</taxon>
        <taxon>fabids</taxon>
        <taxon>Rosales</taxon>
        <taxon>Cannabaceae</taxon>
        <taxon>Parasponia</taxon>
    </lineage>
</organism>
<gene>
    <name evidence="2" type="ORF">PanWU01x14_014420</name>
</gene>
<feature type="region of interest" description="Disordered" evidence="1">
    <location>
        <begin position="1"/>
        <end position="22"/>
    </location>
</feature>
<keyword evidence="3" id="KW-1185">Reference proteome</keyword>
<sequence length="139" mass="15162">MSTPCGQYTTPQPPATDLSTRNPIFDDVLQGEMYHITRYHNPPAPLLSIVNPPIPNTTISATAINDIDVIQAPVTRTTTSFLIFTPDAANNDIIQASVPIVPLLLPDNNDIMQTRSKSSISKPKVFLAVSEPTFVYEAL</sequence>
<reference evidence="3" key="1">
    <citation type="submission" date="2016-06" db="EMBL/GenBank/DDBJ databases">
        <title>Parallel loss of symbiosis genes in relatives of nitrogen-fixing non-legume Parasponia.</title>
        <authorList>
            <person name="Van Velzen R."/>
            <person name="Holmer R."/>
            <person name="Bu F."/>
            <person name="Rutten L."/>
            <person name="Van Zeijl A."/>
            <person name="Liu W."/>
            <person name="Santuari L."/>
            <person name="Cao Q."/>
            <person name="Sharma T."/>
            <person name="Shen D."/>
            <person name="Roswanjaya Y."/>
            <person name="Wardhani T."/>
            <person name="Kalhor M.S."/>
            <person name="Jansen J."/>
            <person name="Van den Hoogen J."/>
            <person name="Gungor B."/>
            <person name="Hartog M."/>
            <person name="Hontelez J."/>
            <person name="Verver J."/>
            <person name="Yang W.-C."/>
            <person name="Schijlen E."/>
            <person name="Repin R."/>
            <person name="Schilthuizen M."/>
            <person name="Schranz E."/>
            <person name="Heidstra R."/>
            <person name="Miyata K."/>
            <person name="Fedorova E."/>
            <person name="Kohlen W."/>
            <person name="Bisseling T."/>
            <person name="Smit S."/>
            <person name="Geurts R."/>
        </authorList>
    </citation>
    <scope>NUCLEOTIDE SEQUENCE [LARGE SCALE GENOMIC DNA]</scope>
    <source>
        <strain evidence="3">cv. WU1-14</strain>
    </source>
</reference>
<feature type="compositionally biased region" description="Polar residues" evidence="1">
    <location>
        <begin position="1"/>
        <end position="10"/>
    </location>
</feature>
<name>A0A2P5E070_PARAD</name>
<proteinExistence type="predicted"/>
<evidence type="ECO:0000313" key="2">
    <source>
        <dbReference type="EMBL" id="PON78941.1"/>
    </source>
</evidence>